<evidence type="ECO:0000256" key="15">
    <source>
        <dbReference type="ARBA" id="ARBA00023136"/>
    </source>
</evidence>
<dbReference type="InterPro" id="IPR008266">
    <property type="entry name" value="Tyr_kinase_AS"/>
</dbReference>
<evidence type="ECO:0000256" key="1">
    <source>
        <dbReference type="ARBA" id="ARBA00004236"/>
    </source>
</evidence>
<dbReference type="Gene3D" id="1.10.510.10">
    <property type="entry name" value="Transferase(Phosphotransferase) domain 1"/>
    <property type="match status" value="1"/>
</dbReference>
<keyword evidence="17" id="KW-0325">Glycoprotein</keyword>
<keyword evidence="11 20" id="KW-0547">Nucleotide-binding</keyword>
<name>A0A5N6PIT5_9ASTR</name>
<evidence type="ECO:0000256" key="8">
    <source>
        <dbReference type="ARBA" id="ARBA00022692"/>
    </source>
</evidence>
<dbReference type="FunFam" id="3.80.10.10:FF:000095">
    <property type="entry name" value="LRR receptor-like serine/threonine-protein kinase GSO1"/>
    <property type="match status" value="1"/>
</dbReference>
<keyword evidence="15 21" id="KW-0472">Membrane</keyword>
<comment type="catalytic activity">
    <reaction evidence="18">
        <text>L-threonyl-[protein] + ATP = O-phospho-L-threonyl-[protein] + ADP + H(+)</text>
        <dbReference type="Rhea" id="RHEA:46608"/>
        <dbReference type="Rhea" id="RHEA-COMP:11060"/>
        <dbReference type="Rhea" id="RHEA-COMP:11605"/>
        <dbReference type="ChEBI" id="CHEBI:15378"/>
        <dbReference type="ChEBI" id="CHEBI:30013"/>
        <dbReference type="ChEBI" id="CHEBI:30616"/>
        <dbReference type="ChEBI" id="CHEBI:61977"/>
        <dbReference type="ChEBI" id="CHEBI:456216"/>
        <dbReference type="EC" id="2.7.11.1"/>
    </reaction>
</comment>
<dbReference type="GO" id="GO:0004674">
    <property type="term" value="F:protein serine/threonine kinase activity"/>
    <property type="evidence" value="ECO:0007669"/>
    <property type="project" value="UniProtKB-KW"/>
</dbReference>
<evidence type="ECO:0000256" key="5">
    <source>
        <dbReference type="ARBA" id="ARBA00022553"/>
    </source>
</evidence>
<dbReference type="SUPFAM" id="SSF52047">
    <property type="entry name" value="RNI-like"/>
    <property type="match status" value="1"/>
</dbReference>
<keyword evidence="10" id="KW-0677">Repeat</keyword>
<evidence type="ECO:0000313" key="25">
    <source>
        <dbReference type="Proteomes" id="UP000326396"/>
    </source>
</evidence>
<dbReference type="EC" id="2.7.11.1" evidence="3"/>
<dbReference type="InterPro" id="IPR003591">
    <property type="entry name" value="Leu-rich_rpt_typical-subtyp"/>
</dbReference>
<dbReference type="OrthoDB" id="676979at2759"/>
<dbReference type="EMBL" id="SZYD01000004">
    <property type="protein sequence ID" value="KAD6453843.1"/>
    <property type="molecule type" value="Genomic_DNA"/>
</dbReference>
<proteinExistence type="predicted"/>
<dbReference type="PANTHER" id="PTHR48053:SF126">
    <property type="entry name" value="MDIS1-INTERACTING RECEPTOR LIKE KINASE 2-LIKE ISOFORM X1"/>
    <property type="match status" value="1"/>
</dbReference>
<keyword evidence="14 21" id="KW-1133">Transmembrane helix</keyword>
<dbReference type="SUPFAM" id="SSF52058">
    <property type="entry name" value="L domain-like"/>
    <property type="match status" value="1"/>
</dbReference>
<dbReference type="GO" id="GO:0005886">
    <property type="term" value="C:plasma membrane"/>
    <property type="evidence" value="ECO:0007669"/>
    <property type="project" value="UniProtKB-SubCell"/>
</dbReference>
<dbReference type="SUPFAM" id="SSF56112">
    <property type="entry name" value="Protein kinase-like (PK-like)"/>
    <property type="match status" value="1"/>
</dbReference>
<keyword evidence="7" id="KW-0808">Transferase</keyword>
<dbReference type="PRINTS" id="PR00019">
    <property type="entry name" value="LEURICHRPT"/>
</dbReference>
<keyword evidence="9 22" id="KW-0732">Signal</keyword>
<keyword evidence="8 21" id="KW-0812">Transmembrane</keyword>
<dbReference type="InterPro" id="IPR001611">
    <property type="entry name" value="Leu-rich_rpt"/>
</dbReference>
<evidence type="ECO:0000256" key="18">
    <source>
        <dbReference type="ARBA" id="ARBA00047899"/>
    </source>
</evidence>
<evidence type="ECO:0000256" key="9">
    <source>
        <dbReference type="ARBA" id="ARBA00022729"/>
    </source>
</evidence>
<dbReference type="InterPro" id="IPR011009">
    <property type="entry name" value="Kinase-like_dom_sf"/>
</dbReference>
<evidence type="ECO:0000256" key="2">
    <source>
        <dbReference type="ARBA" id="ARBA00004479"/>
    </source>
</evidence>
<dbReference type="FunFam" id="3.80.10.10:FF:000383">
    <property type="entry name" value="Leucine-rich repeat receptor protein kinase EMS1"/>
    <property type="match status" value="1"/>
</dbReference>
<keyword evidence="6" id="KW-0433">Leucine-rich repeat</keyword>
<keyword evidence="25" id="KW-1185">Reference proteome</keyword>
<dbReference type="Gene3D" id="3.30.200.20">
    <property type="entry name" value="Phosphorylase Kinase, domain 1"/>
    <property type="match status" value="1"/>
</dbReference>
<feature type="transmembrane region" description="Helical" evidence="21">
    <location>
        <begin position="484"/>
        <end position="506"/>
    </location>
</feature>
<dbReference type="GO" id="GO:0051707">
    <property type="term" value="P:response to other organism"/>
    <property type="evidence" value="ECO:0007669"/>
    <property type="project" value="UniProtKB-ARBA"/>
</dbReference>
<dbReference type="InterPro" id="IPR032675">
    <property type="entry name" value="LRR_dom_sf"/>
</dbReference>
<comment type="catalytic activity">
    <reaction evidence="19">
        <text>L-seryl-[protein] + ATP = O-phospho-L-seryl-[protein] + ADP + H(+)</text>
        <dbReference type="Rhea" id="RHEA:17989"/>
        <dbReference type="Rhea" id="RHEA-COMP:9863"/>
        <dbReference type="Rhea" id="RHEA-COMP:11604"/>
        <dbReference type="ChEBI" id="CHEBI:15378"/>
        <dbReference type="ChEBI" id="CHEBI:29999"/>
        <dbReference type="ChEBI" id="CHEBI:30616"/>
        <dbReference type="ChEBI" id="CHEBI:83421"/>
        <dbReference type="ChEBI" id="CHEBI:456216"/>
        <dbReference type="EC" id="2.7.11.1"/>
    </reaction>
</comment>
<dbReference type="Pfam" id="PF00560">
    <property type="entry name" value="LRR_1"/>
    <property type="match status" value="5"/>
</dbReference>
<dbReference type="InterPro" id="IPR051716">
    <property type="entry name" value="Plant_RL_S/T_kinase"/>
</dbReference>
<keyword evidence="5" id="KW-0597">Phosphoprotein</keyword>
<evidence type="ECO:0000313" key="24">
    <source>
        <dbReference type="EMBL" id="KAD6453843.1"/>
    </source>
</evidence>
<keyword evidence="4" id="KW-0723">Serine/threonine-protein kinase</keyword>
<feature type="binding site" evidence="20">
    <location>
        <position position="577"/>
    </location>
    <ligand>
        <name>ATP</name>
        <dbReference type="ChEBI" id="CHEBI:30616"/>
    </ligand>
</feature>
<evidence type="ECO:0000259" key="23">
    <source>
        <dbReference type="PROSITE" id="PS50011"/>
    </source>
</evidence>
<dbReference type="PROSITE" id="PS51450">
    <property type="entry name" value="LRR"/>
    <property type="match status" value="2"/>
</dbReference>
<organism evidence="24 25">
    <name type="scientific">Mikania micrantha</name>
    <name type="common">bitter vine</name>
    <dbReference type="NCBI Taxonomy" id="192012"/>
    <lineage>
        <taxon>Eukaryota</taxon>
        <taxon>Viridiplantae</taxon>
        <taxon>Streptophyta</taxon>
        <taxon>Embryophyta</taxon>
        <taxon>Tracheophyta</taxon>
        <taxon>Spermatophyta</taxon>
        <taxon>Magnoliopsida</taxon>
        <taxon>eudicotyledons</taxon>
        <taxon>Gunneridae</taxon>
        <taxon>Pentapetalae</taxon>
        <taxon>asterids</taxon>
        <taxon>campanulids</taxon>
        <taxon>Asterales</taxon>
        <taxon>Asteraceae</taxon>
        <taxon>Asteroideae</taxon>
        <taxon>Heliantheae alliance</taxon>
        <taxon>Eupatorieae</taxon>
        <taxon>Mikania</taxon>
    </lineage>
</organism>
<feature type="chain" id="PRO_5024327590" description="non-specific serine/threonine protein kinase" evidence="22">
    <location>
        <begin position="22"/>
        <end position="740"/>
    </location>
</feature>
<dbReference type="GO" id="GO:0005524">
    <property type="term" value="F:ATP binding"/>
    <property type="evidence" value="ECO:0007669"/>
    <property type="project" value="UniProtKB-UniRule"/>
</dbReference>
<evidence type="ECO:0000256" key="7">
    <source>
        <dbReference type="ARBA" id="ARBA00022679"/>
    </source>
</evidence>
<evidence type="ECO:0000256" key="20">
    <source>
        <dbReference type="PROSITE-ProRule" id="PRU10141"/>
    </source>
</evidence>
<dbReference type="InterPro" id="IPR017441">
    <property type="entry name" value="Protein_kinase_ATP_BS"/>
</dbReference>
<evidence type="ECO:0000256" key="22">
    <source>
        <dbReference type="SAM" id="SignalP"/>
    </source>
</evidence>
<evidence type="ECO:0000256" key="4">
    <source>
        <dbReference type="ARBA" id="ARBA00022527"/>
    </source>
</evidence>
<accession>A0A5N6PIT5</accession>
<dbReference type="InterPro" id="IPR000719">
    <property type="entry name" value="Prot_kinase_dom"/>
</dbReference>
<evidence type="ECO:0000256" key="13">
    <source>
        <dbReference type="ARBA" id="ARBA00022840"/>
    </source>
</evidence>
<keyword evidence="16" id="KW-0675">Receptor</keyword>
<dbReference type="FunFam" id="3.30.200.20:FF:000309">
    <property type="entry name" value="Leucine-rich repeat receptor protein kinase MSP1"/>
    <property type="match status" value="1"/>
</dbReference>
<comment type="caution">
    <text evidence="24">The sequence shown here is derived from an EMBL/GenBank/DDBJ whole genome shotgun (WGS) entry which is preliminary data.</text>
</comment>
<evidence type="ECO:0000256" key="19">
    <source>
        <dbReference type="ARBA" id="ARBA00048679"/>
    </source>
</evidence>
<keyword evidence="13 20" id="KW-0067">ATP-binding</keyword>
<dbReference type="PANTHER" id="PTHR48053">
    <property type="entry name" value="LEUCINE RICH REPEAT FAMILY PROTEIN, EXPRESSED"/>
    <property type="match status" value="1"/>
</dbReference>
<reference evidence="24 25" key="1">
    <citation type="submission" date="2019-05" db="EMBL/GenBank/DDBJ databases">
        <title>Mikania micrantha, genome provides insights into the molecular mechanism of rapid growth.</title>
        <authorList>
            <person name="Liu B."/>
        </authorList>
    </citation>
    <scope>NUCLEOTIDE SEQUENCE [LARGE SCALE GENOMIC DNA]</scope>
    <source>
        <strain evidence="24">NLD-2019</strain>
        <tissue evidence="24">Leaf</tissue>
    </source>
</reference>
<gene>
    <name evidence="24" type="ORF">E3N88_08549</name>
</gene>
<evidence type="ECO:0000256" key="11">
    <source>
        <dbReference type="ARBA" id="ARBA00022741"/>
    </source>
</evidence>
<evidence type="ECO:0000256" key="21">
    <source>
        <dbReference type="SAM" id="Phobius"/>
    </source>
</evidence>
<evidence type="ECO:0000256" key="16">
    <source>
        <dbReference type="ARBA" id="ARBA00023170"/>
    </source>
</evidence>
<evidence type="ECO:0000256" key="6">
    <source>
        <dbReference type="ARBA" id="ARBA00022614"/>
    </source>
</evidence>
<dbReference type="Proteomes" id="UP000326396">
    <property type="component" value="Linkage Group LG12"/>
</dbReference>
<dbReference type="Pfam" id="PF00069">
    <property type="entry name" value="Pkinase"/>
    <property type="match status" value="1"/>
</dbReference>
<evidence type="ECO:0000256" key="12">
    <source>
        <dbReference type="ARBA" id="ARBA00022777"/>
    </source>
</evidence>
<dbReference type="SMART" id="SM00369">
    <property type="entry name" value="LRR_TYP"/>
    <property type="match status" value="7"/>
</dbReference>
<keyword evidence="12" id="KW-0418">Kinase</keyword>
<evidence type="ECO:0000256" key="17">
    <source>
        <dbReference type="ARBA" id="ARBA00023180"/>
    </source>
</evidence>
<dbReference type="PROSITE" id="PS00107">
    <property type="entry name" value="PROTEIN_KINASE_ATP"/>
    <property type="match status" value="1"/>
</dbReference>
<feature type="domain" description="Protein kinase" evidence="23">
    <location>
        <begin position="549"/>
        <end position="740"/>
    </location>
</feature>
<evidence type="ECO:0000256" key="10">
    <source>
        <dbReference type="ARBA" id="ARBA00022737"/>
    </source>
</evidence>
<evidence type="ECO:0000256" key="14">
    <source>
        <dbReference type="ARBA" id="ARBA00022989"/>
    </source>
</evidence>
<evidence type="ECO:0000256" key="3">
    <source>
        <dbReference type="ARBA" id="ARBA00012513"/>
    </source>
</evidence>
<dbReference type="Gene3D" id="3.80.10.10">
    <property type="entry name" value="Ribonuclease Inhibitor"/>
    <property type="match status" value="4"/>
</dbReference>
<dbReference type="PROSITE" id="PS50011">
    <property type="entry name" value="PROTEIN_KINASE_DOM"/>
    <property type="match status" value="1"/>
</dbReference>
<dbReference type="AlphaFoldDB" id="A0A5N6PIT5"/>
<dbReference type="Pfam" id="PF13855">
    <property type="entry name" value="LRR_8"/>
    <property type="match status" value="2"/>
</dbReference>
<dbReference type="GO" id="GO:0006952">
    <property type="term" value="P:defense response"/>
    <property type="evidence" value="ECO:0007669"/>
    <property type="project" value="UniProtKB-ARBA"/>
</dbReference>
<feature type="signal peptide" evidence="22">
    <location>
        <begin position="1"/>
        <end position="21"/>
    </location>
</feature>
<comment type="subcellular location">
    <subcellularLocation>
        <location evidence="1">Cell membrane</location>
    </subcellularLocation>
    <subcellularLocation>
        <location evidence="2">Membrane</location>
        <topology evidence="2">Single-pass type I membrane protein</topology>
    </subcellularLocation>
</comment>
<dbReference type="PROSITE" id="PS00109">
    <property type="entry name" value="PROTEIN_KINASE_TYR"/>
    <property type="match status" value="1"/>
</dbReference>
<sequence>MHIVTVILLLIFWSLETCANASNQLSEADALLATHWWGDIHDSNHCTWPGITCNEAGSVIIIDHYCEGAGEQGSLEFIAFPNLERLLLRNCMLVGSTLDHIGLLPNLTHLALSQSHLNGEFPLLFTNLTRLIVLDLFSNYFTGVIPYQIGKLKNLAFVDLSENQFMGLIPSSFSSMVNLAYLDLSKNQLNGSIPMKLCNMQNLETLDLSDNKLAGPIPSGTKLPFPFVNLYGLQLLDLSNNRFTGVLPTQIWSLKSLLFLYLSRNRFTGPTFHLWVPCRNQFTGPIHPIFGSMTNLTLLDFSTNQLNGSIPIELSNMKKLETLNLGDNKLDGSIPSSFGHLSSLKLLNLSMNNINGSIPLEIAYLNLQKIDLNHNNLVGLIHPEFGMVARLFYLDFSSNQLSGNLSFKKPCNFQHLDLSMNLMTGDISGLTACNYLEYLDISSNDFVGETLQDSKFPNLVFLNLSQNHLTGIIHGQSLRKKLTLFLSIFVPIIVGICFLVLGYVYYYHLKASPKRIEQIETKEHGDVCSILNYDGKIAYEDFITATEDFDLKYCIGTGGYGSVYEAKLPNGKTFALKKLHRFEAEQPAFDQSFKNEVQVLTNLRHKNIVKLYGFCLHNKCNFLVYEYMDKGSLFCALRDSELAVKLDWIKRVNIIKDVAHALAYMHHDCNPPIVHRDISSNNILLNSKMEGFIADFGAARLLDPDSSNETIIAGTLGYIAPDRPTVKVPYADRPEEEAEL</sequence>
<protein>
    <recommendedName>
        <fullName evidence="3">non-specific serine/threonine protein kinase</fullName>
        <ecNumber evidence="3">2.7.11.1</ecNumber>
    </recommendedName>
</protein>